<organism evidence="2 3">
    <name type="scientific">Geodermatophilus pulveris</name>
    <dbReference type="NCBI Taxonomy" id="1564159"/>
    <lineage>
        <taxon>Bacteria</taxon>
        <taxon>Bacillati</taxon>
        <taxon>Actinomycetota</taxon>
        <taxon>Actinomycetes</taxon>
        <taxon>Geodermatophilales</taxon>
        <taxon>Geodermatophilaceae</taxon>
        <taxon>Geodermatophilus</taxon>
    </lineage>
</organism>
<dbReference type="RefSeq" id="WP_089306237.1">
    <property type="nucleotide sequence ID" value="NZ_FZOO01000006.1"/>
</dbReference>
<name>A0A239GJ62_9ACTN</name>
<reference evidence="3" key="1">
    <citation type="submission" date="2017-06" db="EMBL/GenBank/DDBJ databases">
        <authorList>
            <person name="Varghese N."/>
            <person name="Submissions S."/>
        </authorList>
    </citation>
    <scope>NUCLEOTIDE SEQUENCE [LARGE SCALE GENOMIC DNA]</scope>
    <source>
        <strain evidence="3">DSM 46839</strain>
    </source>
</reference>
<dbReference type="OrthoDB" id="3206608at2"/>
<dbReference type="EMBL" id="FZOO01000006">
    <property type="protein sequence ID" value="SNS69207.1"/>
    <property type="molecule type" value="Genomic_DNA"/>
</dbReference>
<proteinExistence type="predicted"/>
<evidence type="ECO:0000313" key="3">
    <source>
        <dbReference type="Proteomes" id="UP000198373"/>
    </source>
</evidence>
<evidence type="ECO:0000313" key="2">
    <source>
        <dbReference type="EMBL" id="SNS69207.1"/>
    </source>
</evidence>
<evidence type="ECO:0000256" key="1">
    <source>
        <dbReference type="SAM" id="MobiDB-lite"/>
    </source>
</evidence>
<gene>
    <name evidence="2" type="ORF">SAMN06893096_106233</name>
</gene>
<feature type="compositionally biased region" description="Basic and acidic residues" evidence="1">
    <location>
        <begin position="178"/>
        <end position="188"/>
    </location>
</feature>
<keyword evidence="3" id="KW-1185">Reference proteome</keyword>
<dbReference type="AlphaFoldDB" id="A0A239GJ62"/>
<feature type="compositionally biased region" description="Polar residues" evidence="1">
    <location>
        <begin position="157"/>
        <end position="168"/>
    </location>
</feature>
<feature type="region of interest" description="Disordered" evidence="1">
    <location>
        <begin position="149"/>
        <end position="188"/>
    </location>
</feature>
<dbReference type="Proteomes" id="UP000198373">
    <property type="component" value="Unassembled WGS sequence"/>
</dbReference>
<accession>A0A239GJ62</accession>
<protein>
    <submittedName>
        <fullName evidence="2">Uncharacterized protein</fullName>
    </submittedName>
</protein>
<sequence>MKAGEAQRLAGLFQDLVDIHRQGFPPAQSPVAPPPPAPDTDAIRARHRKAALTGIGLLRRQERAAAQEQADRAAEVKLQASWAEAQRMQADYQAQLDVWWAALLANEPDTGIGTLAEAFEDNEAAAAPLSVDGDEVSLVVLAPSDSEAFVPERMPGTTASGNLSQQAPQERAGGPLHRSRDGARPGHH</sequence>